<evidence type="ECO:0000313" key="2">
    <source>
        <dbReference type="Proteomes" id="UP001202180"/>
    </source>
</evidence>
<comment type="caution">
    <text evidence="1">The sequence shown here is derived from an EMBL/GenBank/DDBJ whole genome shotgun (WGS) entry which is preliminary data.</text>
</comment>
<name>A0ABT0HFZ2_9BACT</name>
<proteinExistence type="predicted"/>
<sequence>MNKNKPKLRPDQVSKEGLSIQEFTNLFAQYKRAMYESLYQPKVNLQPLYCPLPIR</sequence>
<keyword evidence="2" id="KW-1185">Reference proteome</keyword>
<dbReference type="EMBL" id="JALPRF010000001">
    <property type="protein sequence ID" value="MCK8490915.1"/>
    <property type="molecule type" value="Genomic_DNA"/>
</dbReference>
<reference evidence="1 2" key="1">
    <citation type="submission" date="2022-04" db="EMBL/GenBank/DDBJ databases">
        <title>Spirosoma sp. strain RP8 genome sequencing and assembly.</title>
        <authorList>
            <person name="Jung Y."/>
        </authorList>
    </citation>
    <scope>NUCLEOTIDE SEQUENCE [LARGE SCALE GENOMIC DNA]</scope>
    <source>
        <strain evidence="1 2">RP8</strain>
    </source>
</reference>
<accession>A0ABT0HFZ2</accession>
<organism evidence="1 2">
    <name type="scientific">Spirosoma liriopis</name>
    <dbReference type="NCBI Taxonomy" id="2937440"/>
    <lineage>
        <taxon>Bacteria</taxon>
        <taxon>Pseudomonadati</taxon>
        <taxon>Bacteroidota</taxon>
        <taxon>Cytophagia</taxon>
        <taxon>Cytophagales</taxon>
        <taxon>Cytophagaceae</taxon>
        <taxon>Spirosoma</taxon>
    </lineage>
</organism>
<evidence type="ECO:0000313" key="1">
    <source>
        <dbReference type="EMBL" id="MCK8490915.1"/>
    </source>
</evidence>
<dbReference type="Proteomes" id="UP001202180">
    <property type="component" value="Unassembled WGS sequence"/>
</dbReference>
<dbReference type="RefSeq" id="WP_248475760.1">
    <property type="nucleotide sequence ID" value="NZ_JALPRF010000001.1"/>
</dbReference>
<gene>
    <name evidence="1" type="ORF">M0L20_03565</name>
</gene>
<protein>
    <submittedName>
        <fullName evidence="1">Uncharacterized protein</fullName>
    </submittedName>
</protein>